<dbReference type="InterPro" id="IPR026889">
    <property type="entry name" value="Zn_Tnp"/>
</dbReference>
<organism evidence="3 4">
    <name type="scientific">Archangium lansingense</name>
    <dbReference type="NCBI Taxonomy" id="2995310"/>
    <lineage>
        <taxon>Bacteria</taxon>
        <taxon>Pseudomonadati</taxon>
        <taxon>Myxococcota</taxon>
        <taxon>Myxococcia</taxon>
        <taxon>Myxococcales</taxon>
        <taxon>Cystobacterineae</taxon>
        <taxon>Archangiaceae</taxon>
        <taxon>Archangium</taxon>
    </lineage>
</organism>
<feature type="compositionally biased region" description="Low complexity" evidence="1">
    <location>
        <begin position="129"/>
        <end position="146"/>
    </location>
</feature>
<evidence type="ECO:0000313" key="4">
    <source>
        <dbReference type="Proteomes" id="UP001207654"/>
    </source>
</evidence>
<dbReference type="Pfam" id="PF14319">
    <property type="entry name" value="Zn_Tnp_IS91"/>
    <property type="match status" value="1"/>
</dbReference>
<sequence length="146" mass="15949">MLAHGFARVRCESCKDELLVAFSCKRRGVCPSCNAKRAHVTAVHLVERVLPHVPYRQWTLSFPHRVRGCSSRTWDCSRTSSPSSCAVFALQRRRARRQGLRGGQVGAVSFIQFFGSALQVTPATPVPVKPTASSGKSSTASAQGRH</sequence>
<name>A0ABT4ACW4_9BACT</name>
<protein>
    <submittedName>
        <fullName evidence="3">Transposase zinc-binding domain-containing protein</fullName>
    </submittedName>
</protein>
<gene>
    <name evidence="3" type="ORF">OV287_30270</name>
</gene>
<evidence type="ECO:0000259" key="2">
    <source>
        <dbReference type="Pfam" id="PF14319"/>
    </source>
</evidence>
<feature type="region of interest" description="Disordered" evidence="1">
    <location>
        <begin position="124"/>
        <end position="146"/>
    </location>
</feature>
<evidence type="ECO:0000256" key="1">
    <source>
        <dbReference type="SAM" id="MobiDB-lite"/>
    </source>
</evidence>
<evidence type="ECO:0000313" key="3">
    <source>
        <dbReference type="EMBL" id="MCY1078757.1"/>
    </source>
</evidence>
<comment type="caution">
    <text evidence="3">The sequence shown here is derived from an EMBL/GenBank/DDBJ whole genome shotgun (WGS) entry which is preliminary data.</text>
</comment>
<feature type="domain" description="Transposase zinc-binding" evidence="2">
    <location>
        <begin position="3"/>
        <end position="61"/>
    </location>
</feature>
<dbReference type="Proteomes" id="UP001207654">
    <property type="component" value="Unassembled WGS sequence"/>
</dbReference>
<accession>A0ABT4ACW4</accession>
<keyword evidence="4" id="KW-1185">Reference proteome</keyword>
<proteinExistence type="predicted"/>
<reference evidence="3 4" key="1">
    <citation type="submission" date="2022-11" db="EMBL/GenBank/DDBJ databases">
        <title>Minimal conservation of predation-associated metabolite biosynthetic gene clusters underscores biosynthetic potential of Myxococcota including descriptions for ten novel species: Archangium lansinium sp. nov., Myxococcus landrumus sp. nov., Nannocystis bai.</title>
        <authorList>
            <person name="Ahearne A."/>
            <person name="Stevens C."/>
            <person name="Phillips K."/>
        </authorList>
    </citation>
    <scope>NUCLEOTIDE SEQUENCE [LARGE SCALE GENOMIC DNA]</scope>
    <source>
        <strain evidence="3 4">MIWBW</strain>
    </source>
</reference>
<dbReference type="EMBL" id="JAPNKA010000001">
    <property type="protein sequence ID" value="MCY1078757.1"/>
    <property type="molecule type" value="Genomic_DNA"/>
</dbReference>